<organism evidence="2 3">
    <name type="scientific">Panicum virgatum</name>
    <name type="common">Blackwell switchgrass</name>
    <dbReference type="NCBI Taxonomy" id="38727"/>
    <lineage>
        <taxon>Eukaryota</taxon>
        <taxon>Viridiplantae</taxon>
        <taxon>Streptophyta</taxon>
        <taxon>Embryophyta</taxon>
        <taxon>Tracheophyta</taxon>
        <taxon>Spermatophyta</taxon>
        <taxon>Magnoliopsida</taxon>
        <taxon>Liliopsida</taxon>
        <taxon>Poales</taxon>
        <taxon>Poaceae</taxon>
        <taxon>PACMAD clade</taxon>
        <taxon>Panicoideae</taxon>
        <taxon>Panicodae</taxon>
        <taxon>Paniceae</taxon>
        <taxon>Panicinae</taxon>
        <taxon>Panicum</taxon>
        <taxon>Panicum sect. Hiantes</taxon>
    </lineage>
</organism>
<feature type="compositionally biased region" description="Pro residues" evidence="1">
    <location>
        <begin position="14"/>
        <end position="24"/>
    </location>
</feature>
<sequence>MPSTASRTLRRLANPPPCPPPAAPPADLHPSPPSSTSAPPLRPSTNHDIPAPRKPTVAPSAYRSRLTQRAEAVTGVRAANQTVAPNPHGQIEATTRRLPRAGGALHLPLRPPAGLHPSPHSSSSTSPLRHSAGLRRLGASPTRRRVLDSEQTADKS</sequence>
<evidence type="ECO:0000256" key="1">
    <source>
        <dbReference type="SAM" id="MobiDB-lite"/>
    </source>
</evidence>
<evidence type="ECO:0000313" key="2">
    <source>
        <dbReference type="EMBL" id="KAG2602192.1"/>
    </source>
</evidence>
<keyword evidence="3" id="KW-1185">Reference proteome</keyword>
<dbReference type="EMBL" id="CM029045">
    <property type="protein sequence ID" value="KAG2602192.1"/>
    <property type="molecule type" value="Genomic_DNA"/>
</dbReference>
<feature type="compositionally biased region" description="Low complexity" evidence="1">
    <location>
        <begin position="116"/>
        <end position="131"/>
    </location>
</feature>
<feature type="compositionally biased region" description="Low complexity" evidence="1">
    <location>
        <begin position="25"/>
        <end position="39"/>
    </location>
</feature>
<feature type="region of interest" description="Disordered" evidence="1">
    <location>
        <begin position="1"/>
        <end position="156"/>
    </location>
</feature>
<dbReference type="AlphaFoldDB" id="A0A8T0SRM3"/>
<gene>
    <name evidence="2" type="ORF">PVAP13_5KG659407</name>
</gene>
<name>A0A8T0SRM3_PANVG</name>
<proteinExistence type="predicted"/>
<comment type="caution">
    <text evidence="2">The sequence shown here is derived from an EMBL/GenBank/DDBJ whole genome shotgun (WGS) entry which is preliminary data.</text>
</comment>
<dbReference type="Proteomes" id="UP000823388">
    <property type="component" value="Chromosome 5K"/>
</dbReference>
<feature type="compositionally biased region" description="Basic and acidic residues" evidence="1">
    <location>
        <begin position="145"/>
        <end position="156"/>
    </location>
</feature>
<reference evidence="2" key="1">
    <citation type="submission" date="2020-05" db="EMBL/GenBank/DDBJ databases">
        <title>WGS assembly of Panicum virgatum.</title>
        <authorList>
            <person name="Lovell J.T."/>
            <person name="Jenkins J."/>
            <person name="Shu S."/>
            <person name="Juenger T.E."/>
            <person name="Schmutz J."/>
        </authorList>
    </citation>
    <scope>NUCLEOTIDE SEQUENCE</scope>
    <source>
        <strain evidence="2">AP13</strain>
    </source>
</reference>
<accession>A0A8T0SRM3</accession>
<evidence type="ECO:0000313" key="3">
    <source>
        <dbReference type="Proteomes" id="UP000823388"/>
    </source>
</evidence>
<protein>
    <submittedName>
        <fullName evidence="2">Uncharacterized protein</fullName>
    </submittedName>
</protein>